<evidence type="ECO:0000256" key="1">
    <source>
        <dbReference type="SAM" id="MobiDB-lite"/>
    </source>
</evidence>
<comment type="caution">
    <text evidence="2">The sequence shown here is derived from an EMBL/GenBank/DDBJ whole genome shotgun (WGS) entry which is preliminary data.</text>
</comment>
<evidence type="ECO:0000313" key="3">
    <source>
        <dbReference type="Proteomes" id="UP001344658"/>
    </source>
</evidence>
<keyword evidence="3" id="KW-1185">Reference proteome</keyword>
<name>A0ABU7PHL8_9ACTN</name>
<organism evidence="2 3">
    <name type="scientific">Actinacidiphila polyblastidii</name>
    <dbReference type="NCBI Taxonomy" id="3110430"/>
    <lineage>
        <taxon>Bacteria</taxon>
        <taxon>Bacillati</taxon>
        <taxon>Actinomycetota</taxon>
        <taxon>Actinomycetes</taxon>
        <taxon>Kitasatosporales</taxon>
        <taxon>Streptomycetaceae</taxon>
        <taxon>Actinacidiphila</taxon>
    </lineage>
</organism>
<dbReference type="Gene3D" id="3.40.50.1820">
    <property type="entry name" value="alpha/beta hydrolase"/>
    <property type="match status" value="1"/>
</dbReference>
<reference evidence="2 3" key="1">
    <citation type="submission" date="2023-12" db="EMBL/GenBank/DDBJ databases">
        <title>Streptomyces sp. V4-01.</title>
        <authorList>
            <person name="Somphong A."/>
            <person name="Phongsopitanun W."/>
        </authorList>
    </citation>
    <scope>NUCLEOTIDE SEQUENCE [LARGE SCALE GENOMIC DNA]</scope>
    <source>
        <strain evidence="2 3">V4-01</strain>
    </source>
</reference>
<feature type="region of interest" description="Disordered" evidence="1">
    <location>
        <begin position="1"/>
        <end position="30"/>
    </location>
</feature>
<dbReference type="Proteomes" id="UP001344658">
    <property type="component" value="Unassembled WGS sequence"/>
</dbReference>
<proteinExistence type="predicted"/>
<gene>
    <name evidence="2" type="ORF">V2S66_25475</name>
</gene>
<dbReference type="InterPro" id="IPR029058">
    <property type="entry name" value="AB_hydrolase_fold"/>
</dbReference>
<dbReference type="EMBL" id="JAZEWV010000027">
    <property type="protein sequence ID" value="MEE4545304.1"/>
    <property type="molecule type" value="Genomic_DNA"/>
</dbReference>
<sequence>MQTAAPSVSYTGASVPSGRHACPHPSARPGLAAARPLRAAAAAGLAASLVLLAGCGSGGGDAKATAAPVPTATADGFGCLSPEQAKAHSVTFPSGTGQDVEAFATGTGTTALVLMHQAESDVCQWVPKAVDLAADGYRVVAVNSAGSEVAEVTAAVAYARSEGAAKVLLVGASKGGTAVLSAAGSITPRVDAVVALSAPSVYTGMDASLVVPGLTMPVLYMASEYDSPFAQSARELSKATTKAPEDDLTIVDGMNHGVGMLDSDANYAKVKGFLKKYGG</sequence>
<evidence type="ECO:0008006" key="4">
    <source>
        <dbReference type="Google" id="ProtNLM"/>
    </source>
</evidence>
<evidence type="ECO:0000313" key="2">
    <source>
        <dbReference type="EMBL" id="MEE4545304.1"/>
    </source>
</evidence>
<dbReference type="SUPFAM" id="SSF53474">
    <property type="entry name" value="alpha/beta-Hydrolases"/>
    <property type="match status" value="1"/>
</dbReference>
<accession>A0ABU7PHL8</accession>
<dbReference type="RefSeq" id="WP_330798789.1">
    <property type="nucleotide sequence ID" value="NZ_JAZEWV010000027.1"/>
</dbReference>
<feature type="compositionally biased region" description="Polar residues" evidence="1">
    <location>
        <begin position="1"/>
        <end position="14"/>
    </location>
</feature>
<protein>
    <recommendedName>
        <fullName evidence="4">Alpha/beta hydrolase</fullName>
    </recommendedName>
</protein>